<dbReference type="Proteomes" id="UP000184442">
    <property type="component" value="Unassembled WGS sequence"/>
</dbReference>
<proteinExistence type="predicted"/>
<keyword evidence="2" id="KW-1185">Reference proteome</keyword>
<sequence>MNALQKFLPLSERVPVEETLDCIRFIEQDRNKESVRQYVESVMPFGEKASLKYRRRFFERFIETEGNDIIYTPLLKFINEITNYQSKKEVLYYITCIKHICVGECVKSFAKGDLPGEISSKDLLEYFRIRMPDAKDSSVEKTFNVVVNILKDFGVLNAVNDKVSNEKRYKLNWNIRPTNEALVFCLYYEFRKIRDNKMPRADVLFNAEVFKYFLMGEPLINKYLKWMMDEGYIENYVMGDNSQYQFSYENLEQLVEKVVK</sequence>
<dbReference type="RefSeq" id="WP_073026827.1">
    <property type="nucleotide sequence ID" value="NZ_FQZS01000021.1"/>
</dbReference>
<evidence type="ECO:0000313" key="2">
    <source>
        <dbReference type="Proteomes" id="UP000184442"/>
    </source>
</evidence>
<gene>
    <name evidence="1" type="ORF">SAMN02745176_02839</name>
</gene>
<dbReference type="OrthoDB" id="2079727at2"/>
<evidence type="ECO:0000313" key="1">
    <source>
        <dbReference type="EMBL" id="SHJ22703.1"/>
    </source>
</evidence>
<dbReference type="STRING" id="1122184.SAMN02745176_02839"/>
<accession>A0A1M6HKK0</accession>
<protein>
    <submittedName>
        <fullName evidence="1">Uncharacterized protein</fullName>
    </submittedName>
</protein>
<organism evidence="1 2">
    <name type="scientific">Lutispora thermophila DSM 19022</name>
    <dbReference type="NCBI Taxonomy" id="1122184"/>
    <lineage>
        <taxon>Bacteria</taxon>
        <taxon>Bacillati</taxon>
        <taxon>Bacillota</taxon>
        <taxon>Clostridia</taxon>
        <taxon>Lutisporales</taxon>
        <taxon>Lutisporaceae</taxon>
        <taxon>Lutispora</taxon>
    </lineage>
</organism>
<dbReference type="EMBL" id="FQZS01000021">
    <property type="protein sequence ID" value="SHJ22703.1"/>
    <property type="molecule type" value="Genomic_DNA"/>
</dbReference>
<dbReference type="AlphaFoldDB" id="A0A1M6HKK0"/>
<name>A0A1M6HKK0_9FIRM</name>
<reference evidence="1 2" key="1">
    <citation type="submission" date="2016-11" db="EMBL/GenBank/DDBJ databases">
        <authorList>
            <person name="Jaros S."/>
            <person name="Januszkiewicz K."/>
            <person name="Wedrychowicz H."/>
        </authorList>
    </citation>
    <scope>NUCLEOTIDE SEQUENCE [LARGE SCALE GENOMIC DNA]</scope>
    <source>
        <strain evidence="1 2">DSM 19022</strain>
    </source>
</reference>